<dbReference type="GO" id="GO:0031418">
    <property type="term" value="F:L-ascorbic acid binding"/>
    <property type="evidence" value="ECO:0007669"/>
    <property type="project" value="UniProtKB-KW"/>
</dbReference>
<dbReference type="GO" id="GO:0004656">
    <property type="term" value="F:procollagen-proline 4-dioxygenase activity"/>
    <property type="evidence" value="ECO:0007669"/>
    <property type="project" value="TreeGrafter"/>
</dbReference>
<organism evidence="5 6">
    <name type="scientific">Protopolystoma xenopodis</name>
    <dbReference type="NCBI Taxonomy" id="117903"/>
    <lineage>
        <taxon>Eukaryota</taxon>
        <taxon>Metazoa</taxon>
        <taxon>Spiralia</taxon>
        <taxon>Lophotrochozoa</taxon>
        <taxon>Platyhelminthes</taxon>
        <taxon>Monogenea</taxon>
        <taxon>Polyopisthocotylea</taxon>
        <taxon>Polystomatidea</taxon>
        <taxon>Polystomatidae</taxon>
        <taxon>Protopolystoma</taxon>
    </lineage>
</organism>
<evidence type="ECO:0000313" key="5">
    <source>
        <dbReference type="EMBL" id="VEL34536.1"/>
    </source>
</evidence>
<protein>
    <recommendedName>
        <fullName evidence="4">Prolyl 4-hydroxylase alpha subunit Fe(2+) 2OG dioxygenase domain-containing protein</fullName>
    </recommendedName>
</protein>
<dbReference type="GO" id="GO:0046872">
    <property type="term" value="F:metal ion binding"/>
    <property type="evidence" value="ECO:0007669"/>
    <property type="project" value="UniProtKB-KW"/>
</dbReference>
<keyword evidence="2" id="KW-0847">Vitamin C</keyword>
<keyword evidence="6" id="KW-1185">Reference proteome</keyword>
<dbReference type="AlphaFoldDB" id="A0A3S5C4D0"/>
<dbReference type="Gene3D" id="2.60.120.620">
    <property type="entry name" value="q2cbj1_9rhob like domain"/>
    <property type="match status" value="1"/>
</dbReference>
<evidence type="ECO:0000256" key="1">
    <source>
        <dbReference type="ARBA" id="ARBA00022723"/>
    </source>
</evidence>
<name>A0A3S5C4D0_9PLAT</name>
<dbReference type="InterPro" id="IPR045054">
    <property type="entry name" value="P4HA-like"/>
</dbReference>
<keyword evidence="1" id="KW-0479">Metal-binding</keyword>
<dbReference type="EMBL" id="CAAALY010247861">
    <property type="protein sequence ID" value="VEL34536.1"/>
    <property type="molecule type" value="Genomic_DNA"/>
</dbReference>
<dbReference type="Pfam" id="PF13640">
    <property type="entry name" value="2OG-FeII_Oxy_3"/>
    <property type="match status" value="1"/>
</dbReference>
<dbReference type="GO" id="GO:0005783">
    <property type="term" value="C:endoplasmic reticulum"/>
    <property type="evidence" value="ECO:0007669"/>
    <property type="project" value="TreeGrafter"/>
</dbReference>
<evidence type="ECO:0000259" key="4">
    <source>
        <dbReference type="Pfam" id="PF13640"/>
    </source>
</evidence>
<keyword evidence="3" id="KW-0408">Iron</keyword>
<dbReference type="OrthoDB" id="420380at2759"/>
<dbReference type="PANTHER" id="PTHR10869:SF244">
    <property type="entry name" value="PROLYL 4-HYDROXYLASE SUBUNIT ALPHA-2"/>
    <property type="match status" value="1"/>
</dbReference>
<evidence type="ECO:0000256" key="3">
    <source>
        <dbReference type="ARBA" id="ARBA00023004"/>
    </source>
</evidence>
<dbReference type="Proteomes" id="UP000784294">
    <property type="component" value="Unassembled WGS sequence"/>
</dbReference>
<sequence>MQLPLTDITAGGATAFTRLGARIWPKRGAAAFWWNLLPNGDGDLRTRHAACPVLAGSKWVMNLWFHERGQEFIRPCELERGATEGQDDF</sequence>
<accession>A0A3S5C4D0</accession>
<proteinExistence type="predicted"/>
<dbReference type="PANTHER" id="PTHR10869">
    <property type="entry name" value="PROLYL 4-HYDROXYLASE ALPHA SUBUNIT"/>
    <property type="match status" value="1"/>
</dbReference>
<gene>
    <name evidence="5" type="ORF">PXEA_LOCUS27976</name>
</gene>
<evidence type="ECO:0000256" key="2">
    <source>
        <dbReference type="ARBA" id="ARBA00022896"/>
    </source>
</evidence>
<feature type="domain" description="Prolyl 4-hydroxylase alpha subunit Fe(2+) 2OG dioxygenase" evidence="4">
    <location>
        <begin position="10"/>
        <end position="66"/>
    </location>
</feature>
<evidence type="ECO:0000313" key="6">
    <source>
        <dbReference type="Proteomes" id="UP000784294"/>
    </source>
</evidence>
<reference evidence="5" key="1">
    <citation type="submission" date="2018-11" db="EMBL/GenBank/DDBJ databases">
        <authorList>
            <consortium name="Pathogen Informatics"/>
        </authorList>
    </citation>
    <scope>NUCLEOTIDE SEQUENCE</scope>
</reference>
<comment type="caution">
    <text evidence="5">The sequence shown here is derived from an EMBL/GenBank/DDBJ whole genome shotgun (WGS) entry which is preliminary data.</text>
</comment>
<dbReference type="InterPro" id="IPR044862">
    <property type="entry name" value="Pro_4_hyd_alph_FE2OG_OXY"/>
</dbReference>